<evidence type="ECO:0000256" key="2">
    <source>
        <dbReference type="ARBA" id="ARBA00006464"/>
    </source>
</evidence>
<dbReference type="PANTHER" id="PTHR30576:SF0">
    <property type="entry name" value="UNDECAPRENYL-PHOSPHATE N-ACETYLGALACTOSAMINYL 1-PHOSPHATE TRANSFERASE-RELATED"/>
    <property type="match status" value="1"/>
</dbReference>
<dbReference type="EMBL" id="BDQX01000126">
    <property type="protein sequence ID" value="GBG07991.1"/>
    <property type="molecule type" value="Genomic_DNA"/>
</dbReference>
<evidence type="ECO:0000313" key="10">
    <source>
        <dbReference type="Proteomes" id="UP000245202"/>
    </source>
</evidence>
<dbReference type="Gene3D" id="3.40.50.720">
    <property type="entry name" value="NAD(P)-binding Rossmann-like Domain"/>
    <property type="match status" value="1"/>
</dbReference>
<dbReference type="NCBIfam" id="TIGR03025">
    <property type="entry name" value="EPS_sugtrans"/>
    <property type="match status" value="1"/>
</dbReference>
<keyword evidence="3 9" id="KW-0808">Transferase</keyword>
<sequence length="431" mass="50698">MTYHNPLPRSEYFYWSVVYGLLALLLGYTFAFYTTKRRKRFSAELLKIIQIQFMTFLALLSVFFILKVVDISRAYLALFLFSSIFLISLYRLFVKLVLRWIREKGFNKQFVVIVGAGSLGKRFYKNLQHYPELGYEVIGFLDDHLIDHEVDAADYPDILGPIEKLGEVLNRNHVDEVIIALPLHAHEKFERIVELCEKAGVKALIIPDYFDFLPARPYFENFADMPLINVRDIPLDELRNRMAKRGFDIAFSLFSIILTVPLMLLIVLGIKMTSPGPVIYSQERVGLRRKTFRMYKFRSMRIQTELSSDQTWTVENDPRRTRFGVFLRRTSLDELPQFFNVLLGHMSVVGPRPERPYFVERFKEEVPKYMVKHHIRPGITGWAQSNGYRGDTSIPDRIKLDIFYIENWTLIFDIKIIMKTIYNGFFNRNAY</sequence>
<dbReference type="InterPro" id="IPR017475">
    <property type="entry name" value="EPS_sugar_tfrase"/>
</dbReference>
<gene>
    <name evidence="9" type="ORF">PAT3040_02558</name>
</gene>
<feature type="transmembrane region" description="Helical" evidence="7">
    <location>
        <begin position="12"/>
        <end position="33"/>
    </location>
</feature>
<comment type="caution">
    <text evidence="9">The sequence shown here is derived from an EMBL/GenBank/DDBJ whole genome shotgun (WGS) entry which is preliminary data.</text>
</comment>
<keyword evidence="6 7" id="KW-0472">Membrane</keyword>
<keyword evidence="5 7" id="KW-1133">Transmembrane helix</keyword>
<comment type="similarity">
    <text evidence="2">Belongs to the bacterial sugar transferase family.</text>
</comment>
<dbReference type="GO" id="GO:0016780">
    <property type="term" value="F:phosphotransferase activity, for other substituted phosphate groups"/>
    <property type="evidence" value="ECO:0007669"/>
    <property type="project" value="TreeGrafter"/>
</dbReference>
<dbReference type="Pfam" id="PF02397">
    <property type="entry name" value="Bac_transf"/>
    <property type="match status" value="1"/>
</dbReference>
<keyword evidence="10" id="KW-1185">Reference proteome</keyword>
<evidence type="ECO:0000256" key="6">
    <source>
        <dbReference type="ARBA" id="ARBA00023136"/>
    </source>
</evidence>
<dbReference type="NCBIfam" id="TIGR03023">
    <property type="entry name" value="WcaJ_sugtrans"/>
    <property type="match status" value="1"/>
</dbReference>
<keyword evidence="4 7" id="KW-0812">Transmembrane</keyword>
<feature type="transmembrane region" description="Helical" evidence="7">
    <location>
        <begin position="74"/>
        <end position="94"/>
    </location>
</feature>
<evidence type="ECO:0000256" key="1">
    <source>
        <dbReference type="ARBA" id="ARBA00004141"/>
    </source>
</evidence>
<dbReference type="InterPro" id="IPR017473">
    <property type="entry name" value="Undecaprenyl-P_gluc_Ptfrase"/>
</dbReference>
<dbReference type="GO" id="GO:0016020">
    <property type="term" value="C:membrane"/>
    <property type="evidence" value="ECO:0007669"/>
    <property type="project" value="UniProtKB-SubCell"/>
</dbReference>
<dbReference type="InterPro" id="IPR003362">
    <property type="entry name" value="Bact_transf"/>
</dbReference>
<evidence type="ECO:0000256" key="3">
    <source>
        <dbReference type="ARBA" id="ARBA00022679"/>
    </source>
</evidence>
<comment type="subcellular location">
    <subcellularLocation>
        <location evidence="1">Membrane</location>
        <topology evidence="1">Multi-pass membrane protein</topology>
    </subcellularLocation>
</comment>
<organism evidence="9 10">
    <name type="scientific">Paenibacillus agaridevorans</name>
    <dbReference type="NCBI Taxonomy" id="171404"/>
    <lineage>
        <taxon>Bacteria</taxon>
        <taxon>Bacillati</taxon>
        <taxon>Bacillota</taxon>
        <taxon>Bacilli</taxon>
        <taxon>Bacillales</taxon>
        <taxon>Paenibacillaceae</taxon>
        <taxon>Paenibacillus</taxon>
    </lineage>
</organism>
<evidence type="ECO:0000259" key="8">
    <source>
        <dbReference type="Pfam" id="PF02397"/>
    </source>
</evidence>
<accession>A0A2R5EX90</accession>
<reference evidence="9 10" key="1">
    <citation type="submission" date="2017-08" db="EMBL/GenBank/DDBJ databases">
        <title>Substantial Increase in Enzyme Production by Combined Drug-Resistance Mutations in Paenibacillus agaridevorans.</title>
        <authorList>
            <person name="Tanaka Y."/>
            <person name="Funane K."/>
            <person name="Hosaka T."/>
            <person name="Shiwa Y."/>
            <person name="Fujita N."/>
            <person name="Miyazaki T."/>
            <person name="Yoshikawa H."/>
            <person name="Murakami K."/>
            <person name="Kasahara K."/>
            <person name="Inaoka T."/>
            <person name="Hiraga Y."/>
            <person name="Ochi K."/>
        </authorList>
    </citation>
    <scope>NUCLEOTIDE SEQUENCE [LARGE SCALE GENOMIC DNA]</scope>
    <source>
        <strain evidence="9 10">T-3040</strain>
    </source>
</reference>
<dbReference type="Pfam" id="PF13727">
    <property type="entry name" value="CoA_binding_3"/>
    <property type="match status" value="1"/>
</dbReference>
<dbReference type="Proteomes" id="UP000245202">
    <property type="component" value="Unassembled WGS sequence"/>
</dbReference>
<dbReference type="InterPro" id="IPR036291">
    <property type="entry name" value="NAD(P)-bd_dom_sf"/>
</dbReference>
<evidence type="ECO:0000256" key="7">
    <source>
        <dbReference type="SAM" id="Phobius"/>
    </source>
</evidence>
<evidence type="ECO:0000256" key="5">
    <source>
        <dbReference type="ARBA" id="ARBA00022989"/>
    </source>
</evidence>
<protein>
    <submittedName>
        <fullName evidence="9">Undecaprenyl-phosphate glucose phosphotransferase</fullName>
    </submittedName>
</protein>
<evidence type="ECO:0000256" key="4">
    <source>
        <dbReference type="ARBA" id="ARBA00022692"/>
    </source>
</evidence>
<proteinExistence type="inferred from homology"/>
<feature type="domain" description="Bacterial sugar transferase" evidence="8">
    <location>
        <begin position="244"/>
        <end position="423"/>
    </location>
</feature>
<feature type="transmembrane region" description="Helical" evidence="7">
    <location>
        <begin position="45"/>
        <end position="68"/>
    </location>
</feature>
<evidence type="ECO:0000313" key="9">
    <source>
        <dbReference type="EMBL" id="GBG07991.1"/>
    </source>
</evidence>
<dbReference type="SUPFAM" id="SSF51735">
    <property type="entry name" value="NAD(P)-binding Rossmann-fold domains"/>
    <property type="match status" value="1"/>
</dbReference>
<feature type="transmembrane region" description="Helical" evidence="7">
    <location>
        <begin position="249"/>
        <end position="270"/>
    </location>
</feature>
<dbReference type="AlphaFoldDB" id="A0A2R5EX90"/>
<name>A0A2R5EX90_9BACL</name>
<dbReference type="PANTHER" id="PTHR30576">
    <property type="entry name" value="COLANIC BIOSYNTHESIS UDP-GLUCOSE LIPID CARRIER TRANSFERASE"/>
    <property type="match status" value="1"/>
</dbReference>